<name>A0A6J4TQC2_9ACTN</name>
<accession>A0A6J4TQC2</accession>
<sequence>MDELEVLRVRDEVLQAMYWMHSEGISTEPTAVELSRFLAVPDTVLTAYLDRFIEDGLLEGRGERYVLSAGGMENGKRTFADEMADLTRPTHGECDADCWCHDSPEAAAECLHDRVGSGHSH</sequence>
<reference evidence="1" key="1">
    <citation type="submission" date="2020-02" db="EMBL/GenBank/DDBJ databases">
        <authorList>
            <person name="Meier V. D."/>
        </authorList>
    </citation>
    <scope>NUCLEOTIDE SEQUENCE</scope>
    <source>
        <strain evidence="1">AVDCRST_MAG67</strain>
    </source>
</reference>
<dbReference type="EMBL" id="CADCVQ010000164">
    <property type="protein sequence ID" value="CAA9529495.1"/>
    <property type="molecule type" value="Genomic_DNA"/>
</dbReference>
<gene>
    <name evidence="1" type="ORF">AVDCRST_MAG67-4002</name>
</gene>
<protein>
    <submittedName>
        <fullName evidence="1">Uncharacterized protein</fullName>
    </submittedName>
</protein>
<proteinExistence type="predicted"/>
<dbReference type="AlphaFoldDB" id="A0A6J4TQC2"/>
<organism evidence="1">
    <name type="scientific">uncultured Solirubrobacteraceae bacterium</name>
    <dbReference type="NCBI Taxonomy" id="1162706"/>
    <lineage>
        <taxon>Bacteria</taxon>
        <taxon>Bacillati</taxon>
        <taxon>Actinomycetota</taxon>
        <taxon>Thermoleophilia</taxon>
        <taxon>Solirubrobacterales</taxon>
        <taxon>Solirubrobacteraceae</taxon>
        <taxon>environmental samples</taxon>
    </lineage>
</organism>
<evidence type="ECO:0000313" key="1">
    <source>
        <dbReference type="EMBL" id="CAA9529495.1"/>
    </source>
</evidence>